<feature type="non-terminal residue" evidence="6">
    <location>
        <position position="37"/>
    </location>
</feature>
<dbReference type="EMBL" id="CDGJ01000026">
    <property type="protein sequence ID" value="CEJ06336.1"/>
    <property type="molecule type" value="Genomic_DNA"/>
</dbReference>
<keyword evidence="3" id="KW-0815">Transposition</keyword>
<evidence type="ECO:0000256" key="5">
    <source>
        <dbReference type="ARBA" id="ARBA00023172"/>
    </source>
</evidence>
<protein>
    <submittedName>
        <fullName evidence="6">Transposase, Mutator family</fullName>
    </submittedName>
</protein>
<keyword evidence="7" id="KW-1185">Reference proteome</keyword>
<evidence type="ECO:0000313" key="6">
    <source>
        <dbReference type="EMBL" id="CEJ06336.1"/>
    </source>
</evidence>
<dbReference type="InterPro" id="IPR001207">
    <property type="entry name" value="Transposase_mutator"/>
</dbReference>
<evidence type="ECO:0000256" key="4">
    <source>
        <dbReference type="ARBA" id="ARBA00023125"/>
    </source>
</evidence>
<evidence type="ECO:0000256" key="1">
    <source>
        <dbReference type="ARBA" id="ARBA00002190"/>
    </source>
</evidence>
<feature type="non-terminal residue" evidence="6">
    <location>
        <position position="1"/>
    </location>
</feature>
<sequence>RDIEAHMRDIYGIDVSAELVSKITDKVMPLVTEWQCR</sequence>
<reference evidence="6" key="1">
    <citation type="submission" date="2014-11" db="EMBL/GenBank/DDBJ databases">
        <authorList>
            <person name="Hornung B.V."/>
        </authorList>
    </citation>
    <scope>NUCLEOTIDE SEQUENCE</scope>
    <source>
        <strain evidence="6">INE</strain>
    </source>
</reference>
<evidence type="ECO:0000256" key="3">
    <source>
        <dbReference type="ARBA" id="ARBA00022578"/>
    </source>
</evidence>
<name>A0ABM9RA28_9FIRM</name>
<dbReference type="Pfam" id="PF00872">
    <property type="entry name" value="Transposase_mut"/>
    <property type="match status" value="1"/>
</dbReference>
<gene>
    <name evidence="6" type="ORF">DEACI_0784</name>
</gene>
<comment type="function">
    <text evidence="1">Required for the transposition of the insertion element.</text>
</comment>
<evidence type="ECO:0000313" key="7">
    <source>
        <dbReference type="Proteomes" id="UP001071230"/>
    </source>
</evidence>
<comment type="caution">
    <text evidence="6">The sequence shown here is derived from an EMBL/GenBank/DDBJ whole genome shotgun (WGS) entry which is preliminary data.</text>
</comment>
<comment type="similarity">
    <text evidence="2">Belongs to the transposase mutator family.</text>
</comment>
<proteinExistence type="inferred from homology"/>
<evidence type="ECO:0000256" key="2">
    <source>
        <dbReference type="ARBA" id="ARBA00010961"/>
    </source>
</evidence>
<accession>A0ABM9RA28</accession>
<keyword evidence="4" id="KW-0238">DNA-binding</keyword>
<dbReference type="Proteomes" id="UP001071230">
    <property type="component" value="Unassembled WGS sequence"/>
</dbReference>
<keyword evidence="5" id="KW-0233">DNA recombination</keyword>
<organism evidence="6 7">
    <name type="scientific">Acididesulfobacillus acetoxydans</name>
    <dbReference type="NCBI Taxonomy" id="1561005"/>
    <lineage>
        <taxon>Bacteria</taxon>
        <taxon>Bacillati</taxon>
        <taxon>Bacillota</taxon>
        <taxon>Clostridia</taxon>
        <taxon>Eubacteriales</taxon>
        <taxon>Peptococcaceae</taxon>
        <taxon>Acididesulfobacillus</taxon>
    </lineage>
</organism>